<keyword evidence="1" id="KW-0472">Membrane</keyword>
<keyword evidence="1" id="KW-1133">Transmembrane helix</keyword>
<evidence type="ECO:0000313" key="2">
    <source>
        <dbReference type="EMBL" id="KAJ1352993.1"/>
    </source>
</evidence>
<keyword evidence="1" id="KW-0812">Transmembrane</keyword>
<name>A0AAD5QIA8_PARTN</name>
<comment type="caution">
    <text evidence="2">The sequence shown here is derived from an EMBL/GenBank/DDBJ whole genome shotgun (WGS) entry which is preliminary data.</text>
</comment>
<sequence length="136" mass="15416">MVVSATPLRIHSENIAVSVIVALQSFNVAWAGLIAVLSSSRFLPCPHTFAITAKIRFKLLFEQFMPFWSKFSLSPQRDLVDFFDHQPDYFWEEAPDIGLTNTTVVAVVILDGKEDFVGLQRPLEVIGSWRIARKLH</sequence>
<accession>A0AAD5QIA8</accession>
<dbReference type="AlphaFoldDB" id="A0AAD5QIA8"/>
<protein>
    <submittedName>
        <fullName evidence="2">Uncharacterized protein</fullName>
    </submittedName>
</protein>
<feature type="transmembrane region" description="Helical" evidence="1">
    <location>
        <begin position="15"/>
        <end position="37"/>
    </location>
</feature>
<gene>
    <name evidence="2" type="ORF">KIN20_009531</name>
</gene>
<reference evidence="2" key="1">
    <citation type="submission" date="2021-06" db="EMBL/GenBank/DDBJ databases">
        <title>Parelaphostrongylus tenuis whole genome reference sequence.</title>
        <authorList>
            <person name="Garwood T.J."/>
            <person name="Larsen P.A."/>
            <person name="Fountain-Jones N.M."/>
            <person name="Garbe J.R."/>
            <person name="Macchietto M.G."/>
            <person name="Kania S.A."/>
            <person name="Gerhold R.W."/>
            <person name="Richards J.E."/>
            <person name="Wolf T.M."/>
        </authorList>
    </citation>
    <scope>NUCLEOTIDE SEQUENCE</scope>
    <source>
        <strain evidence="2">MNPRO001-30</strain>
        <tissue evidence="2">Meninges</tissue>
    </source>
</reference>
<evidence type="ECO:0000256" key="1">
    <source>
        <dbReference type="SAM" id="Phobius"/>
    </source>
</evidence>
<organism evidence="2 3">
    <name type="scientific">Parelaphostrongylus tenuis</name>
    <name type="common">Meningeal worm</name>
    <dbReference type="NCBI Taxonomy" id="148309"/>
    <lineage>
        <taxon>Eukaryota</taxon>
        <taxon>Metazoa</taxon>
        <taxon>Ecdysozoa</taxon>
        <taxon>Nematoda</taxon>
        <taxon>Chromadorea</taxon>
        <taxon>Rhabditida</taxon>
        <taxon>Rhabditina</taxon>
        <taxon>Rhabditomorpha</taxon>
        <taxon>Strongyloidea</taxon>
        <taxon>Metastrongylidae</taxon>
        <taxon>Parelaphostrongylus</taxon>
    </lineage>
</organism>
<dbReference type="Proteomes" id="UP001196413">
    <property type="component" value="Unassembled WGS sequence"/>
</dbReference>
<evidence type="ECO:0000313" key="3">
    <source>
        <dbReference type="Proteomes" id="UP001196413"/>
    </source>
</evidence>
<proteinExistence type="predicted"/>
<keyword evidence="3" id="KW-1185">Reference proteome</keyword>
<dbReference type="EMBL" id="JAHQIW010001575">
    <property type="protein sequence ID" value="KAJ1352993.1"/>
    <property type="molecule type" value="Genomic_DNA"/>
</dbReference>